<sequence length="32" mass="3526">IKGTATLKVAEYTEKTSNACAPNVQLNYLKQK</sequence>
<proteinExistence type="predicted"/>
<dbReference type="EMBL" id="AJWZ01006416">
    <property type="protein sequence ID" value="EKC59853.1"/>
    <property type="molecule type" value="Genomic_DNA"/>
</dbReference>
<dbReference type="AlphaFoldDB" id="K1SQI4"/>
<accession>K1SQI4</accession>
<evidence type="ECO:0000313" key="1">
    <source>
        <dbReference type="EMBL" id="EKC59853.1"/>
    </source>
</evidence>
<protein>
    <submittedName>
        <fullName evidence="1">Uncharacterized protein</fullName>
    </submittedName>
</protein>
<organism evidence="1">
    <name type="scientific">human gut metagenome</name>
    <dbReference type="NCBI Taxonomy" id="408170"/>
    <lineage>
        <taxon>unclassified sequences</taxon>
        <taxon>metagenomes</taxon>
        <taxon>organismal metagenomes</taxon>
    </lineage>
</organism>
<gene>
    <name evidence="1" type="ORF">OBE_09267</name>
</gene>
<feature type="non-terminal residue" evidence="1">
    <location>
        <position position="1"/>
    </location>
</feature>
<comment type="caution">
    <text evidence="1">The sequence shown here is derived from an EMBL/GenBank/DDBJ whole genome shotgun (WGS) entry which is preliminary data.</text>
</comment>
<name>K1SQI4_9ZZZZ</name>
<reference evidence="1" key="1">
    <citation type="journal article" date="2013" name="Environ. Microbiol.">
        <title>Microbiota from the distal guts of lean and obese adolescents exhibit partial functional redundancy besides clear differences in community structure.</title>
        <authorList>
            <person name="Ferrer M."/>
            <person name="Ruiz A."/>
            <person name="Lanza F."/>
            <person name="Haange S.B."/>
            <person name="Oberbach A."/>
            <person name="Till H."/>
            <person name="Bargiela R."/>
            <person name="Campoy C."/>
            <person name="Segura M.T."/>
            <person name="Richter M."/>
            <person name="von Bergen M."/>
            <person name="Seifert J."/>
            <person name="Suarez A."/>
        </authorList>
    </citation>
    <scope>NUCLEOTIDE SEQUENCE</scope>
</reference>